<gene>
    <name evidence="1" type="ordered locus">BAnh1_10420</name>
</gene>
<proteinExistence type="predicted"/>
<organism evidence="1 2">
    <name type="scientific">Bartonella australis (strain Aust/NH1)</name>
    <dbReference type="NCBI Taxonomy" id="1094489"/>
    <lineage>
        <taxon>Bacteria</taxon>
        <taxon>Pseudomonadati</taxon>
        <taxon>Pseudomonadota</taxon>
        <taxon>Alphaproteobacteria</taxon>
        <taxon>Hyphomicrobiales</taxon>
        <taxon>Bartonellaceae</taxon>
        <taxon>Bartonella</taxon>
    </lineage>
</organism>
<dbReference type="PANTHER" id="PTHR11102:SF160">
    <property type="entry name" value="ERAD-ASSOCIATED E3 UBIQUITIN-PROTEIN LIGASE COMPONENT HRD3"/>
    <property type="match status" value="1"/>
</dbReference>
<evidence type="ECO:0000313" key="1">
    <source>
        <dbReference type="EMBL" id="AGF74911.1"/>
    </source>
</evidence>
<reference evidence="1 2" key="1">
    <citation type="journal article" date="2013" name="PLoS Genet.">
        <title>A gene transfer agent and a dynamic repertoire of secretion systems hold the keys to the explosive radiation of the emerging pathogen Bartonella.</title>
        <authorList>
            <person name="Guy L."/>
            <person name="Nystedt B."/>
            <person name="Toft C."/>
            <person name="Zaremba-Niedzwiedzka K."/>
            <person name="Berglund E.C."/>
            <person name="Granberg F."/>
            <person name="Naslund K."/>
            <person name="Eriksson A.S."/>
            <person name="Andersson S.G."/>
        </authorList>
    </citation>
    <scope>NUCLEOTIDE SEQUENCE [LARGE SCALE GENOMIC DNA]</scope>
    <source>
        <strain evidence="1 2">Aust/NH1</strain>
    </source>
</reference>
<keyword evidence="2" id="KW-1185">Reference proteome</keyword>
<dbReference type="InterPro" id="IPR050767">
    <property type="entry name" value="Sel1_AlgK"/>
</dbReference>
<evidence type="ECO:0000313" key="2">
    <source>
        <dbReference type="Proteomes" id="UP000011729"/>
    </source>
</evidence>
<dbReference type="HOGENOM" id="CLU_2285909_0_0_5"/>
<dbReference type="KEGG" id="baus:BAnh1_10420"/>
<dbReference type="PANTHER" id="PTHR11102">
    <property type="entry name" value="SEL-1-LIKE PROTEIN"/>
    <property type="match status" value="1"/>
</dbReference>
<protein>
    <submittedName>
        <fullName evidence="1">Sel1 domain protein repeat-containing protein</fullName>
    </submittedName>
</protein>
<dbReference type="SUPFAM" id="SSF81901">
    <property type="entry name" value="HCP-like"/>
    <property type="match status" value="1"/>
</dbReference>
<dbReference type="STRING" id="1094489.BAnh1_10420"/>
<dbReference type="AlphaFoldDB" id="M1PE66"/>
<dbReference type="PATRIC" id="fig|1094489.3.peg.1282"/>
<dbReference type="Pfam" id="PF08238">
    <property type="entry name" value="Sel1"/>
    <property type="match status" value="2"/>
</dbReference>
<dbReference type="EMBL" id="CP003123">
    <property type="protein sequence ID" value="AGF74911.1"/>
    <property type="molecule type" value="Genomic_DNA"/>
</dbReference>
<dbReference type="InterPro" id="IPR011990">
    <property type="entry name" value="TPR-like_helical_dom_sf"/>
</dbReference>
<dbReference type="SMART" id="SM00671">
    <property type="entry name" value="SEL1"/>
    <property type="match status" value="2"/>
</dbReference>
<dbReference type="InterPro" id="IPR006597">
    <property type="entry name" value="Sel1-like"/>
</dbReference>
<accession>M1PE66</accession>
<name>M1PE66_BARAA</name>
<dbReference type="eggNOG" id="COG0790">
    <property type="taxonomic scope" value="Bacteria"/>
</dbReference>
<sequence>MYDYGQGAAQDYPEAVKWYQLAAQQGHALAQHNLGIIHRDGLGAAQNYEAAYMWSIVSLSQQQNFRTLRLRDHVASQLSQKQIARAQKATQLCINSDYKNC</sequence>
<dbReference type="Gene3D" id="1.25.40.10">
    <property type="entry name" value="Tetratricopeptide repeat domain"/>
    <property type="match status" value="1"/>
</dbReference>
<dbReference type="Proteomes" id="UP000011729">
    <property type="component" value="Chromosome"/>
</dbReference>